<evidence type="ECO:0000256" key="2">
    <source>
        <dbReference type="ARBA" id="ARBA00022448"/>
    </source>
</evidence>
<name>A0ABQ1ELQ4_9BACL</name>
<keyword evidence="3" id="KW-1003">Cell membrane</keyword>
<feature type="transmembrane region" description="Helical" evidence="7">
    <location>
        <begin position="78"/>
        <end position="99"/>
    </location>
</feature>
<proteinExistence type="inferred from homology"/>
<protein>
    <submittedName>
        <fullName evidence="9">Sugar ABC transporter permease</fullName>
    </submittedName>
</protein>
<dbReference type="Pfam" id="PF00528">
    <property type="entry name" value="BPD_transp_1"/>
    <property type="match status" value="1"/>
</dbReference>
<dbReference type="Gene3D" id="1.10.3720.10">
    <property type="entry name" value="MetI-like"/>
    <property type="match status" value="1"/>
</dbReference>
<sequence length="302" mass="34250">MNQTIFQRLMRDRVYFLLLAPALLYYILFRYVPMFGIIISFKDYNLFKGVWASEWVGLKYYRMFISNPDALIIIKNTIVLGGYRLLFGFPAPIILALLFNEMRFKRFKKFVQSVSYMPYFLSTVVVSSILIMILSPSTGVVNNIIQSWGLEPISFLQKPEWFRAIYVTSDIWQSAGFGTIIYLAALASVDPHLYEAAEIDGAGRWKQTLHVTVPSLIPAMVIIFILQMGQVLDLAFDKAFLLGNAANLETADIIPTYVYRIGILQGSFSYAAAIDLAMGIVGFIFVYSANRIARKVGDTSLW</sequence>
<evidence type="ECO:0000256" key="7">
    <source>
        <dbReference type="RuleBase" id="RU363032"/>
    </source>
</evidence>
<feature type="transmembrane region" description="Helical" evidence="7">
    <location>
        <begin position="165"/>
        <end position="187"/>
    </location>
</feature>
<reference evidence="10" key="1">
    <citation type="journal article" date="2019" name="Int. J. Syst. Evol. Microbiol.">
        <title>The Global Catalogue of Microorganisms (GCM) 10K type strain sequencing project: providing services to taxonomists for standard genome sequencing and annotation.</title>
        <authorList>
            <consortium name="The Broad Institute Genomics Platform"/>
            <consortium name="The Broad Institute Genome Sequencing Center for Infectious Disease"/>
            <person name="Wu L."/>
            <person name="Ma J."/>
        </authorList>
    </citation>
    <scope>NUCLEOTIDE SEQUENCE [LARGE SCALE GENOMIC DNA]</scope>
    <source>
        <strain evidence="10">CGMCC 1.15043</strain>
    </source>
</reference>
<feature type="transmembrane region" description="Helical" evidence="7">
    <location>
        <begin position="208"/>
        <end position="228"/>
    </location>
</feature>
<evidence type="ECO:0000256" key="6">
    <source>
        <dbReference type="ARBA" id="ARBA00023136"/>
    </source>
</evidence>
<dbReference type="EMBL" id="BMHE01000009">
    <property type="protein sequence ID" value="GFZ77558.1"/>
    <property type="molecule type" value="Genomic_DNA"/>
</dbReference>
<dbReference type="PANTHER" id="PTHR30193">
    <property type="entry name" value="ABC TRANSPORTER PERMEASE PROTEIN"/>
    <property type="match status" value="1"/>
</dbReference>
<comment type="caution">
    <text evidence="9">The sequence shown here is derived from an EMBL/GenBank/DDBJ whole genome shotgun (WGS) entry which is preliminary data.</text>
</comment>
<keyword evidence="6 7" id="KW-0472">Membrane</keyword>
<dbReference type="PANTHER" id="PTHR30193:SF44">
    <property type="entry name" value="LACTOSE TRANSPORT SYSTEM PERMEASE PROTEIN LACF"/>
    <property type="match status" value="1"/>
</dbReference>
<comment type="similarity">
    <text evidence="7">Belongs to the binding-protein-dependent transport system permease family.</text>
</comment>
<feature type="domain" description="ABC transmembrane type-1" evidence="8">
    <location>
        <begin position="74"/>
        <end position="289"/>
    </location>
</feature>
<feature type="transmembrane region" description="Helical" evidence="7">
    <location>
        <begin position="119"/>
        <end position="145"/>
    </location>
</feature>
<evidence type="ECO:0000313" key="10">
    <source>
        <dbReference type="Proteomes" id="UP000615455"/>
    </source>
</evidence>
<keyword evidence="5 7" id="KW-1133">Transmembrane helix</keyword>
<dbReference type="CDD" id="cd06261">
    <property type="entry name" value="TM_PBP2"/>
    <property type="match status" value="1"/>
</dbReference>
<evidence type="ECO:0000259" key="8">
    <source>
        <dbReference type="PROSITE" id="PS50928"/>
    </source>
</evidence>
<dbReference type="InterPro" id="IPR000515">
    <property type="entry name" value="MetI-like"/>
</dbReference>
<gene>
    <name evidence="9" type="ORF">GCM10008018_23910</name>
</gene>
<evidence type="ECO:0000256" key="3">
    <source>
        <dbReference type="ARBA" id="ARBA00022475"/>
    </source>
</evidence>
<feature type="transmembrane region" description="Helical" evidence="7">
    <location>
        <begin position="268"/>
        <end position="287"/>
    </location>
</feature>
<dbReference type="PROSITE" id="PS50928">
    <property type="entry name" value="ABC_TM1"/>
    <property type="match status" value="1"/>
</dbReference>
<dbReference type="InterPro" id="IPR051393">
    <property type="entry name" value="ABC_transporter_permease"/>
</dbReference>
<accession>A0ABQ1ELQ4</accession>
<keyword evidence="10" id="KW-1185">Reference proteome</keyword>
<dbReference type="SUPFAM" id="SSF161098">
    <property type="entry name" value="MetI-like"/>
    <property type="match status" value="1"/>
</dbReference>
<dbReference type="RefSeq" id="WP_229757601.1">
    <property type="nucleotide sequence ID" value="NZ_BMHE01000009.1"/>
</dbReference>
<evidence type="ECO:0000313" key="9">
    <source>
        <dbReference type="EMBL" id="GFZ77558.1"/>
    </source>
</evidence>
<dbReference type="InterPro" id="IPR035906">
    <property type="entry name" value="MetI-like_sf"/>
</dbReference>
<evidence type="ECO:0000256" key="1">
    <source>
        <dbReference type="ARBA" id="ARBA00004651"/>
    </source>
</evidence>
<feature type="transmembrane region" description="Helical" evidence="7">
    <location>
        <begin position="14"/>
        <end position="41"/>
    </location>
</feature>
<keyword evidence="4 7" id="KW-0812">Transmembrane</keyword>
<organism evidence="9 10">
    <name type="scientific">Paenibacillus marchantiophytorum</name>
    <dbReference type="NCBI Taxonomy" id="1619310"/>
    <lineage>
        <taxon>Bacteria</taxon>
        <taxon>Bacillati</taxon>
        <taxon>Bacillota</taxon>
        <taxon>Bacilli</taxon>
        <taxon>Bacillales</taxon>
        <taxon>Paenibacillaceae</taxon>
        <taxon>Paenibacillus</taxon>
    </lineage>
</organism>
<evidence type="ECO:0000256" key="4">
    <source>
        <dbReference type="ARBA" id="ARBA00022692"/>
    </source>
</evidence>
<comment type="subcellular location">
    <subcellularLocation>
        <location evidence="1 7">Cell membrane</location>
        <topology evidence="1 7">Multi-pass membrane protein</topology>
    </subcellularLocation>
</comment>
<dbReference type="Proteomes" id="UP000615455">
    <property type="component" value="Unassembled WGS sequence"/>
</dbReference>
<keyword evidence="2 7" id="KW-0813">Transport</keyword>
<evidence type="ECO:0000256" key="5">
    <source>
        <dbReference type="ARBA" id="ARBA00022989"/>
    </source>
</evidence>